<accession>A0A6N9Z3H4</accession>
<evidence type="ECO:0000313" key="2">
    <source>
        <dbReference type="EMBL" id="NEG89199.1"/>
    </source>
</evidence>
<keyword evidence="1" id="KW-0812">Transmembrane</keyword>
<feature type="transmembrane region" description="Helical" evidence="1">
    <location>
        <begin position="12"/>
        <end position="35"/>
    </location>
</feature>
<feature type="transmembrane region" description="Helical" evidence="1">
    <location>
        <begin position="109"/>
        <end position="131"/>
    </location>
</feature>
<evidence type="ECO:0000313" key="3">
    <source>
        <dbReference type="Proteomes" id="UP000469194"/>
    </source>
</evidence>
<keyword evidence="1" id="KW-0472">Membrane</keyword>
<dbReference type="AlphaFoldDB" id="A0A6N9Z3H4"/>
<feature type="transmembrane region" description="Helical" evidence="1">
    <location>
        <begin position="41"/>
        <end position="62"/>
    </location>
</feature>
<dbReference type="RefSeq" id="WP_163230233.1">
    <property type="nucleotide sequence ID" value="NZ_WHZW01000007.1"/>
</dbReference>
<feature type="transmembrane region" description="Helical" evidence="1">
    <location>
        <begin position="69"/>
        <end position="89"/>
    </location>
</feature>
<proteinExistence type="predicted"/>
<evidence type="ECO:0000256" key="1">
    <source>
        <dbReference type="SAM" id="Phobius"/>
    </source>
</evidence>
<gene>
    <name evidence="2" type="ORF">GFD25_04115</name>
</gene>
<protein>
    <submittedName>
        <fullName evidence="2">Uncharacterized protein</fullName>
    </submittedName>
</protein>
<keyword evidence="1" id="KW-1133">Transmembrane helix</keyword>
<organism evidence="2 3">
    <name type="scientific">Bifidobacterium aerophilum</name>
    <dbReference type="NCBI Taxonomy" id="1798155"/>
    <lineage>
        <taxon>Bacteria</taxon>
        <taxon>Bacillati</taxon>
        <taxon>Actinomycetota</taxon>
        <taxon>Actinomycetes</taxon>
        <taxon>Bifidobacteriales</taxon>
        <taxon>Bifidobacteriaceae</taxon>
        <taxon>Bifidobacterium</taxon>
    </lineage>
</organism>
<comment type="caution">
    <text evidence="2">The sequence shown here is derived from an EMBL/GenBank/DDBJ whole genome shotgun (WGS) entry which is preliminary data.</text>
</comment>
<dbReference type="Proteomes" id="UP000469194">
    <property type="component" value="Unassembled WGS sequence"/>
</dbReference>
<keyword evidence="3" id="KW-1185">Reference proteome</keyword>
<reference evidence="2 3" key="1">
    <citation type="submission" date="2019-10" db="EMBL/GenBank/DDBJ databases">
        <title>Bifidobacterium from non-human primates.</title>
        <authorList>
            <person name="Modesto M."/>
        </authorList>
    </citation>
    <scope>NUCLEOTIDE SEQUENCE [LARGE SCALE GENOMIC DNA]</scope>
    <source>
        <strain evidence="2 3">TRE17</strain>
    </source>
</reference>
<name>A0A6N9Z3H4_9BIFI</name>
<sequence length="137" mass="14976">MAYDLMVGKAAIIVIAGLFLTVLNTVGNGIIYGIGDTGRFVFQYLLLAVTNGIAVLSLSLFARSVLLGLSIYVFVPMLLKPFIIYLIPATNELFYPEAIREATAVGHPLTGILVLILWLLVFLIMGYAAAVRRICRR</sequence>
<dbReference type="EMBL" id="WHZW01000007">
    <property type="protein sequence ID" value="NEG89199.1"/>
    <property type="molecule type" value="Genomic_DNA"/>
</dbReference>